<dbReference type="GO" id="GO:0004674">
    <property type="term" value="F:protein serine/threonine kinase activity"/>
    <property type="evidence" value="ECO:0007669"/>
    <property type="project" value="UniProtKB-EC"/>
</dbReference>
<dbReference type="FunFam" id="1.10.510.10:FF:000095">
    <property type="entry name" value="protein STRUBBELIG-RECEPTOR FAMILY 8"/>
    <property type="match status" value="1"/>
</dbReference>
<dbReference type="Gene3D" id="3.30.200.20">
    <property type="entry name" value="Phosphorylase Kinase, domain 1"/>
    <property type="match status" value="1"/>
</dbReference>
<name>A0A5J5AQH8_9ASTE</name>
<feature type="signal peptide" evidence="12">
    <location>
        <begin position="1"/>
        <end position="21"/>
    </location>
</feature>
<evidence type="ECO:0000256" key="9">
    <source>
        <dbReference type="ARBA" id="ARBA00023180"/>
    </source>
</evidence>
<evidence type="ECO:0000256" key="1">
    <source>
        <dbReference type="ARBA" id="ARBA00004479"/>
    </source>
</evidence>
<dbReference type="InterPro" id="IPR017441">
    <property type="entry name" value="Protein_kinase_ATP_BS"/>
</dbReference>
<accession>A0A5J5AQH8</accession>
<evidence type="ECO:0000256" key="5">
    <source>
        <dbReference type="ARBA" id="ARBA00022729"/>
    </source>
</evidence>
<dbReference type="InterPro" id="IPR055414">
    <property type="entry name" value="LRR_R13L4/SHOC2-like"/>
</dbReference>
<feature type="transmembrane region" description="Helical" evidence="11">
    <location>
        <begin position="236"/>
        <end position="259"/>
    </location>
</feature>
<dbReference type="FunFam" id="3.80.10.10:FF:000275">
    <property type="entry name" value="Leucine-rich repeat receptor-like protein kinase"/>
    <property type="match status" value="1"/>
</dbReference>
<dbReference type="SUPFAM" id="SSF56112">
    <property type="entry name" value="Protein kinase-like (PK-like)"/>
    <property type="match status" value="1"/>
</dbReference>
<dbReference type="InterPro" id="IPR050994">
    <property type="entry name" value="At_inactive_RLKs"/>
</dbReference>
<proteinExistence type="inferred from homology"/>
<keyword evidence="5 12" id="KW-0732">Signal</keyword>
<keyword evidence="15" id="KW-1185">Reference proteome</keyword>
<gene>
    <name evidence="14" type="ORF">F0562_032665</name>
</gene>
<evidence type="ECO:0000256" key="11">
    <source>
        <dbReference type="SAM" id="Phobius"/>
    </source>
</evidence>
<dbReference type="OrthoDB" id="283575at2759"/>
<dbReference type="PROSITE" id="PS50011">
    <property type="entry name" value="PROTEIN_KINASE_DOM"/>
    <property type="match status" value="1"/>
</dbReference>
<dbReference type="InterPro" id="IPR001611">
    <property type="entry name" value="Leu-rich_rpt"/>
</dbReference>
<dbReference type="Pfam" id="PF07714">
    <property type="entry name" value="PK_Tyr_Ser-Thr"/>
    <property type="match status" value="1"/>
</dbReference>
<dbReference type="AlphaFoldDB" id="A0A5J5AQH8"/>
<evidence type="ECO:0000256" key="10">
    <source>
        <dbReference type="PROSITE-ProRule" id="PRU10141"/>
    </source>
</evidence>
<dbReference type="InterPro" id="IPR001245">
    <property type="entry name" value="Ser-Thr/Tyr_kinase_cat_dom"/>
</dbReference>
<dbReference type="Proteomes" id="UP000325577">
    <property type="component" value="Linkage Group LG19"/>
</dbReference>
<evidence type="ECO:0000256" key="2">
    <source>
        <dbReference type="ARBA" id="ARBA00009592"/>
    </source>
</evidence>
<evidence type="ECO:0000256" key="12">
    <source>
        <dbReference type="SAM" id="SignalP"/>
    </source>
</evidence>
<dbReference type="PANTHER" id="PTHR48010">
    <property type="entry name" value="OS05G0588300 PROTEIN"/>
    <property type="match status" value="1"/>
</dbReference>
<keyword evidence="8 11" id="KW-0472">Membrane</keyword>
<feature type="chain" id="PRO_5023894428" description="Protein kinase domain-containing protein" evidence="12">
    <location>
        <begin position="22"/>
        <end position="609"/>
    </location>
</feature>
<dbReference type="Gene3D" id="1.10.510.10">
    <property type="entry name" value="Transferase(Phosphotransferase) domain 1"/>
    <property type="match status" value="1"/>
</dbReference>
<feature type="binding site" evidence="10">
    <location>
        <position position="365"/>
    </location>
    <ligand>
        <name>ATP</name>
        <dbReference type="ChEBI" id="CHEBI:30616"/>
    </ligand>
</feature>
<evidence type="ECO:0000256" key="7">
    <source>
        <dbReference type="ARBA" id="ARBA00022989"/>
    </source>
</evidence>
<keyword evidence="10" id="KW-0067">ATP-binding</keyword>
<comment type="similarity">
    <text evidence="2">Belongs to the RLP family.</text>
</comment>
<dbReference type="InterPro" id="IPR000719">
    <property type="entry name" value="Prot_kinase_dom"/>
</dbReference>
<dbReference type="InterPro" id="IPR032675">
    <property type="entry name" value="LRR_dom_sf"/>
</dbReference>
<evidence type="ECO:0000313" key="14">
    <source>
        <dbReference type="EMBL" id="KAA8532519.1"/>
    </source>
</evidence>
<sequence length="609" mass="67193">MASHLRLLFILLLSFLLVGNSDLAADKAVLLHLRSSVGGLTRSWTESNRAPCSWDGVLCENTPGRVTEVHLVGKGLSGEIPLNSIGNLTQLRVLRLGRNSLSGSLPWDLGSCTELRDLFLQQNNFSGEIPETLFRLNNLRRLSLAGNKLSGQISTGFNNLKMLRVLNLENNQFTGSIPELKELSELRKFNVSDNRLNGSIPSSLQKFTSDAFLGNSLCGSPLISCLNNGNNLSGGAIAGIVIGSVIGLLLILVILFILWRRYTTGKTQPRVEMSPSPARSSEFEFRGPKPIITRENSGLSNAYSGTARQEAGNVIKNDEMVFVGERVRVFSLEELLRASAEVLGKGTFGTTFRAYLEVGGQVVVKRLKSVCVFEKEFREKLERFGALVHENLVPLRAYYYGREEKILIYDSMPMGSLAALLHGNRGADRTPLTWEVRSSIASGAACGIEFLHSLGHNVSHGNIKSSNILLTDDYTACVSEYGLSQLVLSTHTLNLNGYCAPEVTDSRKVSQKADVYSFGVLVLELLTGKTPTHELSNQEGIDLPRWVQSAVQENRTAHVFDPELLRYQNNEEQMVQLLHLAIYCTSRHPDKRPSMLDVTKQIKEICGSR</sequence>
<evidence type="ECO:0000256" key="8">
    <source>
        <dbReference type="ARBA" id="ARBA00023136"/>
    </source>
</evidence>
<dbReference type="Pfam" id="PF23598">
    <property type="entry name" value="LRR_14"/>
    <property type="match status" value="1"/>
</dbReference>
<dbReference type="EMBL" id="CM018042">
    <property type="protein sequence ID" value="KAA8532519.1"/>
    <property type="molecule type" value="Genomic_DNA"/>
</dbReference>
<dbReference type="Gene3D" id="3.80.10.10">
    <property type="entry name" value="Ribonuclease Inhibitor"/>
    <property type="match status" value="2"/>
</dbReference>
<keyword evidence="4 11" id="KW-0812">Transmembrane</keyword>
<keyword evidence="7 11" id="KW-1133">Transmembrane helix</keyword>
<evidence type="ECO:0000259" key="13">
    <source>
        <dbReference type="PROSITE" id="PS50011"/>
    </source>
</evidence>
<dbReference type="PROSITE" id="PS00107">
    <property type="entry name" value="PROTEIN_KINASE_ATP"/>
    <property type="match status" value="1"/>
</dbReference>
<dbReference type="GO" id="GO:0005524">
    <property type="term" value="F:ATP binding"/>
    <property type="evidence" value="ECO:0007669"/>
    <property type="project" value="UniProtKB-UniRule"/>
</dbReference>
<dbReference type="Pfam" id="PF08263">
    <property type="entry name" value="LRRNT_2"/>
    <property type="match status" value="1"/>
</dbReference>
<keyword evidence="9" id="KW-0325">Glycoprotein</keyword>
<keyword evidence="10" id="KW-0547">Nucleotide-binding</keyword>
<keyword evidence="6" id="KW-0677">Repeat</keyword>
<organism evidence="14 15">
    <name type="scientific">Nyssa sinensis</name>
    <dbReference type="NCBI Taxonomy" id="561372"/>
    <lineage>
        <taxon>Eukaryota</taxon>
        <taxon>Viridiplantae</taxon>
        <taxon>Streptophyta</taxon>
        <taxon>Embryophyta</taxon>
        <taxon>Tracheophyta</taxon>
        <taxon>Spermatophyta</taxon>
        <taxon>Magnoliopsida</taxon>
        <taxon>eudicotyledons</taxon>
        <taxon>Gunneridae</taxon>
        <taxon>Pentapetalae</taxon>
        <taxon>asterids</taxon>
        <taxon>Cornales</taxon>
        <taxon>Nyssaceae</taxon>
        <taxon>Nyssa</taxon>
    </lineage>
</organism>
<evidence type="ECO:0000256" key="6">
    <source>
        <dbReference type="ARBA" id="ARBA00022737"/>
    </source>
</evidence>
<dbReference type="SUPFAM" id="SSF52058">
    <property type="entry name" value="L domain-like"/>
    <property type="match status" value="1"/>
</dbReference>
<dbReference type="PROSITE" id="PS51450">
    <property type="entry name" value="LRR"/>
    <property type="match status" value="1"/>
</dbReference>
<dbReference type="InterPro" id="IPR011009">
    <property type="entry name" value="Kinase-like_dom_sf"/>
</dbReference>
<reference evidence="14 15" key="1">
    <citation type="submission" date="2019-09" db="EMBL/GenBank/DDBJ databases">
        <title>A chromosome-level genome assembly of the Chinese tupelo Nyssa sinensis.</title>
        <authorList>
            <person name="Yang X."/>
            <person name="Kang M."/>
            <person name="Yang Y."/>
            <person name="Xiong H."/>
            <person name="Wang M."/>
            <person name="Zhang Z."/>
            <person name="Wang Z."/>
            <person name="Wu H."/>
            <person name="Ma T."/>
            <person name="Liu J."/>
            <person name="Xi Z."/>
        </authorList>
    </citation>
    <scope>NUCLEOTIDE SEQUENCE [LARGE SCALE GENOMIC DNA]</scope>
    <source>
        <strain evidence="14">J267</strain>
        <tissue evidence="14">Leaf</tissue>
    </source>
</reference>
<evidence type="ECO:0000256" key="4">
    <source>
        <dbReference type="ARBA" id="ARBA00022692"/>
    </source>
</evidence>
<dbReference type="InterPro" id="IPR013210">
    <property type="entry name" value="LRR_N_plant-typ"/>
</dbReference>
<dbReference type="PANTHER" id="PTHR48010:SF76">
    <property type="entry name" value="INACTIVE RECEPTOR KINASE RLK902-RELATED"/>
    <property type="match status" value="1"/>
</dbReference>
<feature type="domain" description="Protein kinase" evidence="13">
    <location>
        <begin position="337"/>
        <end position="609"/>
    </location>
</feature>
<dbReference type="GO" id="GO:0016020">
    <property type="term" value="C:membrane"/>
    <property type="evidence" value="ECO:0007669"/>
    <property type="project" value="UniProtKB-SubCell"/>
</dbReference>
<evidence type="ECO:0000256" key="3">
    <source>
        <dbReference type="ARBA" id="ARBA00022614"/>
    </source>
</evidence>
<keyword evidence="3" id="KW-0433">Leucine-rich repeat</keyword>
<protein>
    <recommendedName>
        <fullName evidence="13">Protein kinase domain-containing protein</fullName>
    </recommendedName>
</protein>
<comment type="subcellular location">
    <subcellularLocation>
        <location evidence="1">Membrane</location>
        <topology evidence="1">Single-pass type I membrane protein</topology>
    </subcellularLocation>
</comment>
<evidence type="ECO:0000313" key="15">
    <source>
        <dbReference type="Proteomes" id="UP000325577"/>
    </source>
</evidence>